<sequence>MLRVINRFSSVNSKVAIVQNSLLPELVWLVSTKSSSLADRNTLKCQQALLVELLRLDLKSSLMVVLIGAKSLRSFMKVWMN</sequence>
<evidence type="ECO:0000313" key="1">
    <source>
        <dbReference type="EMBL" id="DAF58901.1"/>
    </source>
</evidence>
<name>A0A8S5T6C2_9CAUD</name>
<proteinExistence type="predicted"/>
<accession>A0A8S5T6C2</accession>
<organism evidence="1">
    <name type="scientific">Siphoviridae sp. ctxMM9</name>
    <dbReference type="NCBI Taxonomy" id="2827973"/>
    <lineage>
        <taxon>Viruses</taxon>
        <taxon>Duplodnaviria</taxon>
        <taxon>Heunggongvirae</taxon>
        <taxon>Uroviricota</taxon>
        <taxon>Caudoviricetes</taxon>
    </lineage>
</organism>
<protein>
    <submittedName>
        <fullName evidence="1">Uncharacterized protein</fullName>
    </submittedName>
</protein>
<reference evidence="1" key="1">
    <citation type="journal article" date="2021" name="Proc. Natl. Acad. Sci. U.S.A.">
        <title>A Catalog of Tens of Thousands of Viruses from Human Metagenomes Reveals Hidden Associations with Chronic Diseases.</title>
        <authorList>
            <person name="Tisza M.J."/>
            <person name="Buck C.B."/>
        </authorList>
    </citation>
    <scope>NUCLEOTIDE SEQUENCE</scope>
    <source>
        <strain evidence="1">CtxMM9</strain>
    </source>
</reference>
<dbReference type="EMBL" id="BK032759">
    <property type="protein sequence ID" value="DAF58901.1"/>
    <property type="molecule type" value="Genomic_DNA"/>
</dbReference>